<evidence type="ECO:0000256" key="1">
    <source>
        <dbReference type="SAM" id="Phobius"/>
    </source>
</evidence>
<feature type="transmembrane region" description="Helical" evidence="1">
    <location>
        <begin position="103"/>
        <end position="124"/>
    </location>
</feature>
<gene>
    <name evidence="2" type="ORF">SAMN05880501_104260</name>
</gene>
<dbReference type="OrthoDB" id="2660529at2"/>
<sequence length="130" mass="14831">MNLNVMSVLYALMIFVPLELMQNVYRIARLTGWEIGTVNILIGFTLMVDMIGGSMLLYYLTNKWQANFWTMILWFPYFVLFICIYAKLFPITYGGDTPNPVTGLLAIGGLIAYPFYILILNVVARANRGE</sequence>
<evidence type="ECO:0000313" key="2">
    <source>
        <dbReference type="EMBL" id="SOC06367.1"/>
    </source>
</evidence>
<keyword evidence="3" id="KW-1185">Reference proteome</keyword>
<dbReference type="RefSeq" id="WP_097073206.1">
    <property type="nucleotide sequence ID" value="NZ_OBMQ01000004.1"/>
</dbReference>
<feature type="transmembrane region" description="Helical" evidence="1">
    <location>
        <begin position="72"/>
        <end position="91"/>
    </location>
</feature>
<name>A0A285SEP6_9BACL</name>
<keyword evidence="1" id="KW-0472">Membrane</keyword>
<accession>A0A285SEP6</accession>
<proteinExistence type="predicted"/>
<feature type="transmembrane region" description="Helical" evidence="1">
    <location>
        <begin position="7"/>
        <end position="28"/>
    </location>
</feature>
<keyword evidence="1" id="KW-1133">Transmembrane helix</keyword>
<feature type="transmembrane region" description="Helical" evidence="1">
    <location>
        <begin position="40"/>
        <end position="60"/>
    </location>
</feature>
<reference evidence="3" key="1">
    <citation type="submission" date="2017-08" db="EMBL/GenBank/DDBJ databases">
        <authorList>
            <person name="Varghese N."/>
            <person name="Submissions S."/>
        </authorList>
    </citation>
    <scope>NUCLEOTIDE SEQUENCE [LARGE SCALE GENOMIC DNA]</scope>
    <source>
        <strain evidence="3">JC22</strain>
    </source>
</reference>
<dbReference type="EMBL" id="OBMQ01000004">
    <property type="protein sequence ID" value="SOC06367.1"/>
    <property type="molecule type" value="Genomic_DNA"/>
</dbReference>
<evidence type="ECO:0000313" key="3">
    <source>
        <dbReference type="Proteomes" id="UP000219636"/>
    </source>
</evidence>
<dbReference type="Proteomes" id="UP000219636">
    <property type="component" value="Unassembled WGS sequence"/>
</dbReference>
<protein>
    <submittedName>
        <fullName evidence="2">Uncharacterized protein</fullName>
    </submittedName>
</protein>
<organism evidence="2 3">
    <name type="scientific">Ureibacillus xyleni</name>
    <dbReference type="NCBI Taxonomy" id="614648"/>
    <lineage>
        <taxon>Bacteria</taxon>
        <taxon>Bacillati</taxon>
        <taxon>Bacillota</taxon>
        <taxon>Bacilli</taxon>
        <taxon>Bacillales</taxon>
        <taxon>Caryophanaceae</taxon>
        <taxon>Ureibacillus</taxon>
    </lineage>
</organism>
<dbReference type="AlphaFoldDB" id="A0A285SEP6"/>
<keyword evidence="1" id="KW-0812">Transmembrane</keyword>